<sequence>MNSPDTGITVYYTLDLDAPISEEAIAELNALDDRPIDFSDEPERISDETWYRPTWAIERARQLVASGRGDPAIERMLCAFDEGIPLLGRTLLAPSNNAP</sequence>
<dbReference type="KEGG" id="lpy:FIV34_14995"/>
<evidence type="ECO:0000313" key="2">
    <source>
        <dbReference type="Proteomes" id="UP000316093"/>
    </source>
</evidence>
<dbReference type="AlphaFoldDB" id="A0A4Y5Z5G1"/>
<reference evidence="1 2" key="1">
    <citation type="submission" date="2019-06" db="EMBL/GenBank/DDBJ databases">
        <title>A complete genome sequence for Luteibacter pinisoli MAH-14.</title>
        <authorList>
            <person name="Baltrus D.A."/>
        </authorList>
    </citation>
    <scope>NUCLEOTIDE SEQUENCE [LARGE SCALE GENOMIC DNA]</scope>
    <source>
        <strain evidence="1 2">MAH-14</strain>
    </source>
</reference>
<proteinExistence type="predicted"/>
<dbReference type="EMBL" id="CP041046">
    <property type="protein sequence ID" value="QDE40417.1"/>
    <property type="molecule type" value="Genomic_DNA"/>
</dbReference>
<evidence type="ECO:0000313" key="1">
    <source>
        <dbReference type="EMBL" id="QDE40417.1"/>
    </source>
</evidence>
<gene>
    <name evidence="1" type="ORF">FIV34_14995</name>
</gene>
<name>A0A4Y5Z5G1_9GAMM</name>
<dbReference type="Proteomes" id="UP000316093">
    <property type="component" value="Chromosome"/>
</dbReference>
<dbReference type="RefSeq" id="WP_139984115.1">
    <property type="nucleotide sequence ID" value="NZ_CP041046.1"/>
</dbReference>
<keyword evidence="2" id="KW-1185">Reference proteome</keyword>
<organism evidence="1 2">
    <name type="scientific">Luteibacter pinisoli</name>
    <dbReference type="NCBI Taxonomy" id="2589080"/>
    <lineage>
        <taxon>Bacteria</taxon>
        <taxon>Pseudomonadati</taxon>
        <taxon>Pseudomonadota</taxon>
        <taxon>Gammaproteobacteria</taxon>
        <taxon>Lysobacterales</taxon>
        <taxon>Rhodanobacteraceae</taxon>
        <taxon>Luteibacter</taxon>
    </lineage>
</organism>
<dbReference type="OrthoDB" id="9796641at2"/>
<accession>A0A4Y5Z5G1</accession>
<protein>
    <submittedName>
        <fullName evidence="1">Uncharacterized protein</fullName>
    </submittedName>
</protein>